<reference evidence="1" key="1">
    <citation type="submission" date="2021-04" db="EMBL/GenBank/DDBJ databases">
        <authorList>
            <person name="Tunstrom K."/>
        </authorList>
    </citation>
    <scope>NUCLEOTIDE SEQUENCE</scope>
</reference>
<name>A0A8S3X760_PARAO</name>
<gene>
    <name evidence="1" type="ORF">PAPOLLO_LOCUS13974</name>
</gene>
<protein>
    <submittedName>
        <fullName evidence="1">(apollo) hypothetical protein</fullName>
    </submittedName>
</protein>
<evidence type="ECO:0000313" key="2">
    <source>
        <dbReference type="Proteomes" id="UP000691718"/>
    </source>
</evidence>
<dbReference type="OrthoDB" id="7445678at2759"/>
<dbReference type="Proteomes" id="UP000691718">
    <property type="component" value="Unassembled WGS sequence"/>
</dbReference>
<evidence type="ECO:0000313" key="1">
    <source>
        <dbReference type="EMBL" id="CAG5001736.1"/>
    </source>
</evidence>
<proteinExistence type="predicted"/>
<organism evidence="1 2">
    <name type="scientific">Parnassius apollo</name>
    <name type="common">Apollo butterfly</name>
    <name type="synonym">Papilio apollo</name>
    <dbReference type="NCBI Taxonomy" id="110799"/>
    <lineage>
        <taxon>Eukaryota</taxon>
        <taxon>Metazoa</taxon>
        <taxon>Ecdysozoa</taxon>
        <taxon>Arthropoda</taxon>
        <taxon>Hexapoda</taxon>
        <taxon>Insecta</taxon>
        <taxon>Pterygota</taxon>
        <taxon>Neoptera</taxon>
        <taxon>Endopterygota</taxon>
        <taxon>Lepidoptera</taxon>
        <taxon>Glossata</taxon>
        <taxon>Ditrysia</taxon>
        <taxon>Papilionoidea</taxon>
        <taxon>Papilionidae</taxon>
        <taxon>Parnassiinae</taxon>
        <taxon>Parnassini</taxon>
        <taxon>Parnassius</taxon>
        <taxon>Parnassius</taxon>
    </lineage>
</organism>
<keyword evidence="2" id="KW-1185">Reference proteome</keyword>
<sequence length="165" mass="18328">MCAVQGWCSALLTEVQYIITLRDREGEHFNALSHVIDCRGFPHWNETNPNSNMWERGPLACATDQCNTNLHLEGFLSIIVNEEREVMSKLARSSLHNRCLILIPEALGVSGVRELEEHITENAPLGIFLTVAKKEEIQELDSDNISILGSVIPPLSVKDAPHSSA</sequence>
<comment type="caution">
    <text evidence="1">The sequence shown here is derived from an EMBL/GenBank/DDBJ whole genome shotgun (WGS) entry which is preliminary data.</text>
</comment>
<dbReference type="EMBL" id="CAJQZP010000945">
    <property type="protein sequence ID" value="CAG5001736.1"/>
    <property type="molecule type" value="Genomic_DNA"/>
</dbReference>
<accession>A0A8S3X760</accession>
<dbReference type="AlphaFoldDB" id="A0A8S3X760"/>